<evidence type="ECO:0000259" key="2">
    <source>
        <dbReference type="Pfam" id="PF13476"/>
    </source>
</evidence>
<accession>A0A6C0CYZ2</accession>
<dbReference type="InterPro" id="IPR027417">
    <property type="entry name" value="P-loop_NTPase"/>
</dbReference>
<feature type="domain" description="Rad50/SbcC-type AAA" evidence="2">
    <location>
        <begin position="2"/>
        <end position="250"/>
    </location>
</feature>
<dbReference type="EMBL" id="MN739512">
    <property type="protein sequence ID" value="QHT09541.1"/>
    <property type="molecule type" value="Genomic_DNA"/>
</dbReference>
<organism evidence="3">
    <name type="scientific">viral metagenome</name>
    <dbReference type="NCBI Taxonomy" id="1070528"/>
    <lineage>
        <taxon>unclassified sequences</taxon>
        <taxon>metagenomes</taxon>
        <taxon>organismal metagenomes</taxon>
    </lineage>
</organism>
<feature type="coiled-coil region" evidence="1">
    <location>
        <begin position="603"/>
        <end position="630"/>
    </location>
</feature>
<evidence type="ECO:0000313" key="3">
    <source>
        <dbReference type="EMBL" id="QHT09541.1"/>
    </source>
</evidence>
<keyword evidence="1" id="KW-0175">Coiled coil</keyword>
<dbReference type="SUPFAM" id="SSF52540">
    <property type="entry name" value="P-loop containing nucleoside triphosphate hydrolases"/>
    <property type="match status" value="2"/>
</dbReference>
<dbReference type="InterPro" id="IPR038729">
    <property type="entry name" value="Rad50/SbcC_AAA"/>
</dbReference>
<dbReference type="AlphaFoldDB" id="A0A6C0CYZ2"/>
<protein>
    <recommendedName>
        <fullName evidence="2">Rad50/SbcC-type AAA domain-containing protein</fullName>
    </recommendedName>
</protein>
<dbReference type="Gene3D" id="3.40.50.300">
    <property type="entry name" value="P-loop containing nucleotide triphosphate hydrolases"/>
    <property type="match status" value="2"/>
</dbReference>
<name>A0A6C0CYZ2_9ZZZZ</name>
<evidence type="ECO:0000256" key="1">
    <source>
        <dbReference type="SAM" id="Coils"/>
    </source>
</evidence>
<reference evidence="3" key="1">
    <citation type="journal article" date="2020" name="Nature">
        <title>Giant virus diversity and host interactions through global metagenomics.</title>
        <authorList>
            <person name="Schulz F."/>
            <person name="Roux S."/>
            <person name="Paez-Espino D."/>
            <person name="Jungbluth S."/>
            <person name="Walsh D.A."/>
            <person name="Denef V.J."/>
            <person name="McMahon K.D."/>
            <person name="Konstantinidis K.T."/>
            <person name="Eloe-Fadrosh E.A."/>
            <person name="Kyrpides N.C."/>
            <person name="Woyke T."/>
        </authorList>
    </citation>
    <scope>NUCLEOTIDE SEQUENCE</scope>
    <source>
        <strain evidence="3">GVMAG-M-3300023174-102</strain>
    </source>
</reference>
<dbReference type="PANTHER" id="PTHR32114">
    <property type="entry name" value="ABC TRANSPORTER ABCH.3"/>
    <property type="match status" value="1"/>
</dbReference>
<dbReference type="PANTHER" id="PTHR32114:SF2">
    <property type="entry name" value="ABC TRANSPORTER ABCH.3"/>
    <property type="match status" value="1"/>
</dbReference>
<sequence length="817" mass="95227">MKVTLNNFRCYKNNTFDFGDNGLILISGVSGQGKTTILLAIYFALFGNGIKVQSYGSSSCAVTLEFEDLVITRTKRPNRLVVNDTYEDEVAQEIINRRFGIAFDVTSYISQNALNSFILMSPTDKLEFIEKFAFKDVDLGKIKEISKKLIYDRHEILNDTISKLELSTNVLNEMEKPEEVKFPYKTKKSIEEVTNNEHIKYKNCNTLLTRHRKKLRILQDQLSAIKVMNATVDGKESILGDLQNKISKIKTEISSISFIGDERLVIYKRHLRYLISTKELTVMKKQYDTDLLKLNQMKIQEFGEYQAQIENIKNTLWIEYTKEELQDLIQETKTTISDLERMVKYIDELAQYEAISDEILTEKREKLERLRLELEEKIQLQNLWKTQKESYTCPSCTKKLRFKDNLLYLLENLPEIDLNTDIDNLQKVINTLKTTLKKLEISIPEEEYKLQRKNKLICEISEIKNNYDELPDIISLKEDLQYLLDYDIKNNELERKLVKVKQCIKNEKFSSSYETFCHSVTAMAGEINRLENNSYAQNMDPECINFDEEQIRHIIVTQEQQKKYLSELTTRLGDYQLEVQNHTEILEKIRGQYIKQYEKIVTEDELISNIEDIDKEILAVEERKEVIENTLSIIEKYKIYSEKITEYDNWTQKVSELKTQELEQRDLYAAATLLKEKILEAESIYISSIVDSINIHASVYLEHFFPDNPMSVQLQSFKYTKKNVKPQISAIIHYKDMECDLNTLSGGELSRVILAYTLALAEIFNSPLLLLDECTASLDETSASNVFETIKEHFNNKMCIVIGHQMVAGMFDHVISL</sequence>
<dbReference type="Pfam" id="PF13476">
    <property type="entry name" value="AAA_23"/>
    <property type="match status" value="1"/>
</dbReference>
<feature type="coiled-coil region" evidence="1">
    <location>
        <begin position="322"/>
        <end position="380"/>
    </location>
</feature>
<proteinExistence type="predicted"/>